<dbReference type="Proteomes" id="UP001146015">
    <property type="component" value="Unassembled WGS sequence"/>
</dbReference>
<dbReference type="EMBL" id="JAPKNE010000001">
    <property type="protein sequence ID" value="MCX5573190.1"/>
    <property type="molecule type" value="Genomic_DNA"/>
</dbReference>
<sequence length="130" mass="14488">MNSIMDIVAEYDTTGNFFWPSQGISLSGEYQFYGHYLGGDYRYDLMTQGEDVSTVQTQIAWQATPQWVIQGFVGAGSAADRASDIYRTAEVAWEIGFRYVIAKEYGLHSGIDIAFSDHKQAVYFNVGSGL</sequence>
<reference evidence="1" key="1">
    <citation type="submission" date="2022-11" db="EMBL/GenBank/DDBJ databases">
        <title>Biodiversity and phylogenetic relationships of bacteria.</title>
        <authorList>
            <person name="Machado R.A.R."/>
            <person name="Bhat A."/>
            <person name="Loulou A."/>
            <person name="Kallel S."/>
        </authorList>
    </citation>
    <scope>NUCLEOTIDE SEQUENCE</scope>
    <source>
        <strain evidence="1">E-TC7</strain>
    </source>
</reference>
<evidence type="ECO:0008006" key="3">
    <source>
        <dbReference type="Google" id="ProtNLM"/>
    </source>
</evidence>
<dbReference type="RefSeq" id="WP_266178356.1">
    <property type="nucleotide sequence ID" value="NZ_JAPKNE010000001.1"/>
</dbReference>
<keyword evidence="2" id="KW-1185">Reference proteome</keyword>
<accession>A0ABT3VVB4</accession>
<organism evidence="1 2">
    <name type="scientific">Enterobacter nematophilus</name>
    <dbReference type="NCBI Taxonomy" id="2994648"/>
    <lineage>
        <taxon>Bacteria</taxon>
        <taxon>Pseudomonadati</taxon>
        <taxon>Pseudomonadota</taxon>
        <taxon>Gammaproteobacteria</taxon>
        <taxon>Enterobacterales</taxon>
        <taxon>Enterobacteriaceae</taxon>
        <taxon>Enterobacter</taxon>
    </lineage>
</organism>
<gene>
    <name evidence="1" type="ORF">OSH03_04305</name>
</gene>
<evidence type="ECO:0000313" key="1">
    <source>
        <dbReference type="EMBL" id="MCX5573190.1"/>
    </source>
</evidence>
<comment type="caution">
    <text evidence="1">The sequence shown here is derived from an EMBL/GenBank/DDBJ whole genome shotgun (WGS) entry which is preliminary data.</text>
</comment>
<proteinExistence type="predicted"/>
<protein>
    <recommendedName>
        <fullName evidence="3">Outer membrane protein</fullName>
    </recommendedName>
</protein>
<name>A0ABT3VVB4_9ENTR</name>
<evidence type="ECO:0000313" key="2">
    <source>
        <dbReference type="Proteomes" id="UP001146015"/>
    </source>
</evidence>